<dbReference type="InterPro" id="IPR043519">
    <property type="entry name" value="NT_sf"/>
</dbReference>
<dbReference type="SUPFAM" id="SSF81301">
    <property type="entry name" value="Nucleotidyltransferase"/>
    <property type="match status" value="1"/>
</dbReference>
<dbReference type="InterPro" id="IPR041633">
    <property type="entry name" value="Polbeta"/>
</dbReference>
<feature type="domain" description="Polymerase beta nucleotidyltransferase" evidence="1">
    <location>
        <begin position="42"/>
        <end position="128"/>
    </location>
</feature>
<dbReference type="Gene3D" id="3.30.460.10">
    <property type="entry name" value="Beta Polymerase, domain 2"/>
    <property type="match status" value="1"/>
</dbReference>
<protein>
    <submittedName>
        <fullName evidence="2">Nucleotidyltransferase</fullName>
    </submittedName>
</protein>
<gene>
    <name evidence="2" type="ORF">C0189_00085</name>
</gene>
<dbReference type="AlphaFoldDB" id="A0A2J6WG25"/>
<evidence type="ECO:0000259" key="1">
    <source>
        <dbReference type="Pfam" id="PF18765"/>
    </source>
</evidence>
<proteinExistence type="predicted"/>
<keyword evidence="2" id="KW-0808">Transferase</keyword>
<organism evidence="2 3">
    <name type="scientific">Caldisericum exile</name>
    <dbReference type="NCBI Taxonomy" id="693075"/>
    <lineage>
        <taxon>Bacteria</taxon>
        <taxon>Pseudomonadati</taxon>
        <taxon>Caldisericota/Cryosericota group</taxon>
        <taxon>Caldisericota</taxon>
        <taxon>Caldisericia</taxon>
        <taxon>Caldisericales</taxon>
        <taxon>Caldisericaceae</taxon>
        <taxon>Caldisericum</taxon>
    </lineage>
</organism>
<dbReference type="GO" id="GO:0016740">
    <property type="term" value="F:transferase activity"/>
    <property type="evidence" value="ECO:0007669"/>
    <property type="project" value="UniProtKB-KW"/>
</dbReference>
<evidence type="ECO:0000313" key="3">
    <source>
        <dbReference type="Proteomes" id="UP000237040"/>
    </source>
</evidence>
<dbReference type="Proteomes" id="UP000237040">
    <property type="component" value="Unassembled WGS sequence"/>
</dbReference>
<dbReference type="EMBL" id="PNIL01000002">
    <property type="protein sequence ID" value="PMP68978.1"/>
    <property type="molecule type" value="Genomic_DNA"/>
</dbReference>
<evidence type="ECO:0000313" key="2">
    <source>
        <dbReference type="EMBL" id="PMP68978.1"/>
    </source>
</evidence>
<accession>A0A2J6WG25</accession>
<dbReference type="Pfam" id="PF18765">
    <property type="entry name" value="Polbeta"/>
    <property type="match status" value="1"/>
</dbReference>
<dbReference type="CDD" id="cd05403">
    <property type="entry name" value="NT_KNTase_like"/>
    <property type="match status" value="1"/>
</dbReference>
<comment type="caution">
    <text evidence="2">The sequence shown here is derived from an EMBL/GenBank/DDBJ whole genome shotgun (WGS) entry which is preliminary data.</text>
</comment>
<sequence>MLREKLSNSFRISKTRMNKIIQEKIQKQKEYIEKARAYVINLSKKLEIIEAFVIGSIARGDFNEASDIDVVIIAKNLPAHPLKRMNLLYEDIPSLVEPKAYTLEEFQKLIQKKNPIAEEVQKKGIKIYP</sequence>
<name>A0A2J6WG25_9BACT</name>
<dbReference type="PANTHER" id="PTHR43449">
    <property type="entry name" value="NUCLEOTIDYLTRANSFERASE"/>
    <property type="match status" value="1"/>
</dbReference>
<reference evidence="2 3" key="1">
    <citation type="submission" date="2018-01" db="EMBL/GenBank/DDBJ databases">
        <title>Metagenomic assembled genomes from two thermal pools in the Uzon Caldera, Kamchatka, Russia.</title>
        <authorList>
            <person name="Wilkins L."/>
            <person name="Ettinger C."/>
        </authorList>
    </citation>
    <scope>NUCLEOTIDE SEQUENCE [LARGE SCALE GENOMIC DNA]</scope>
    <source>
        <strain evidence="2">ZAV-07</strain>
    </source>
</reference>
<dbReference type="PANTHER" id="PTHR43449:SF1">
    <property type="entry name" value="POLYMERASE BETA NUCLEOTIDYLTRANSFERASE DOMAIN-CONTAINING PROTEIN"/>
    <property type="match status" value="1"/>
</dbReference>